<keyword evidence="1" id="KW-0863">Zinc-finger</keyword>
<dbReference type="InterPro" id="IPR000571">
    <property type="entry name" value="Znf_CCCH"/>
</dbReference>
<gene>
    <name evidence="5" type="ORF">C1SCF055_LOCUS21436</name>
</gene>
<evidence type="ECO:0000256" key="2">
    <source>
        <dbReference type="SAM" id="MobiDB-lite"/>
    </source>
</evidence>
<dbReference type="EMBL" id="CAMXCT020002001">
    <property type="protein sequence ID" value="CAL1148192.1"/>
    <property type="molecule type" value="Genomic_DNA"/>
</dbReference>
<feature type="transmembrane region" description="Helical" evidence="3">
    <location>
        <begin position="1212"/>
        <end position="1233"/>
    </location>
</feature>
<feature type="transmembrane region" description="Helical" evidence="3">
    <location>
        <begin position="1152"/>
        <end position="1175"/>
    </location>
</feature>
<feature type="compositionally biased region" description="Low complexity" evidence="2">
    <location>
        <begin position="82"/>
        <end position="95"/>
    </location>
</feature>
<evidence type="ECO:0000259" key="4">
    <source>
        <dbReference type="PROSITE" id="PS50103"/>
    </source>
</evidence>
<keyword evidence="3" id="KW-1133">Transmembrane helix</keyword>
<evidence type="ECO:0000313" key="5">
    <source>
        <dbReference type="EMBL" id="CAI3994817.1"/>
    </source>
</evidence>
<organism evidence="5">
    <name type="scientific">Cladocopium goreaui</name>
    <dbReference type="NCBI Taxonomy" id="2562237"/>
    <lineage>
        <taxon>Eukaryota</taxon>
        <taxon>Sar</taxon>
        <taxon>Alveolata</taxon>
        <taxon>Dinophyceae</taxon>
        <taxon>Suessiales</taxon>
        <taxon>Symbiodiniaceae</taxon>
        <taxon>Cladocopium</taxon>
    </lineage>
</organism>
<feature type="zinc finger region" description="C3H1-type" evidence="1">
    <location>
        <begin position="543"/>
        <end position="569"/>
    </location>
</feature>
<accession>A0A9P1CM31</accession>
<keyword evidence="1" id="KW-0479">Metal-binding</keyword>
<reference evidence="5" key="1">
    <citation type="submission" date="2022-10" db="EMBL/GenBank/DDBJ databases">
        <authorList>
            <person name="Chen Y."/>
            <person name="Dougan E. K."/>
            <person name="Chan C."/>
            <person name="Rhodes N."/>
            <person name="Thang M."/>
        </authorList>
    </citation>
    <scope>NUCLEOTIDE SEQUENCE</scope>
</reference>
<dbReference type="OrthoDB" id="411372at2759"/>
<feature type="compositionally biased region" description="Basic and acidic residues" evidence="2">
    <location>
        <begin position="504"/>
        <end position="531"/>
    </location>
</feature>
<evidence type="ECO:0000313" key="6">
    <source>
        <dbReference type="EMBL" id="CAL4782129.1"/>
    </source>
</evidence>
<feature type="region of interest" description="Disordered" evidence="2">
    <location>
        <begin position="76"/>
        <end position="105"/>
    </location>
</feature>
<keyword evidence="1" id="KW-0862">Zinc</keyword>
<feature type="region of interest" description="Disordered" evidence="2">
    <location>
        <begin position="461"/>
        <end position="547"/>
    </location>
</feature>
<dbReference type="EMBL" id="CAMXCT030002001">
    <property type="protein sequence ID" value="CAL4782129.1"/>
    <property type="molecule type" value="Genomic_DNA"/>
</dbReference>
<dbReference type="GO" id="GO:0008270">
    <property type="term" value="F:zinc ion binding"/>
    <property type="evidence" value="ECO:0007669"/>
    <property type="project" value="UniProtKB-KW"/>
</dbReference>
<dbReference type="EMBL" id="CAMXCT010002001">
    <property type="protein sequence ID" value="CAI3994817.1"/>
    <property type="molecule type" value="Genomic_DNA"/>
</dbReference>
<feature type="region of interest" description="Disordered" evidence="2">
    <location>
        <begin position="921"/>
        <end position="952"/>
    </location>
</feature>
<keyword evidence="7" id="KW-1185">Reference proteome</keyword>
<evidence type="ECO:0000256" key="1">
    <source>
        <dbReference type="PROSITE-ProRule" id="PRU00723"/>
    </source>
</evidence>
<protein>
    <submittedName>
        <fullName evidence="6">Copia protein</fullName>
    </submittedName>
</protein>
<name>A0A9P1CM31_9DINO</name>
<dbReference type="PROSITE" id="PS50103">
    <property type="entry name" value="ZF_C3H1"/>
    <property type="match status" value="1"/>
</dbReference>
<feature type="domain" description="C3H1-type" evidence="4">
    <location>
        <begin position="543"/>
        <end position="569"/>
    </location>
</feature>
<reference evidence="6 7" key="2">
    <citation type="submission" date="2024-05" db="EMBL/GenBank/DDBJ databases">
        <authorList>
            <person name="Chen Y."/>
            <person name="Shah S."/>
            <person name="Dougan E. K."/>
            <person name="Thang M."/>
            <person name="Chan C."/>
        </authorList>
    </citation>
    <scope>NUCLEOTIDE SEQUENCE [LARGE SCALE GENOMIC DNA]</scope>
</reference>
<keyword evidence="3" id="KW-0812">Transmembrane</keyword>
<evidence type="ECO:0000313" key="7">
    <source>
        <dbReference type="Proteomes" id="UP001152797"/>
    </source>
</evidence>
<dbReference type="Proteomes" id="UP001152797">
    <property type="component" value="Unassembled WGS sequence"/>
</dbReference>
<sequence length="1281" mass="140400">MTQHHVHGPDPSLIGNLAASAATSAVRAEATEAVAQAREVAHAVASDLRVSQARESFMDLELRNLRAQVEALRHENTELRSSRNAALAAAPDSASGQNPNNGSELEQRVREMELHIVSGITPRIDYLEQVAMMMGNIESSISQRITPHLQSLETRLLQVQQQLDHHQTFIQELWAGQPQGSAQPRLPVPAAPGNPSQTDNVMSPTQCHTPIHFRIDTQDDGSDNDQEGQWEMPDAMNDLERRALRTKDLHHLKLPNLPETAAQYRTWRNSVRTAIVAFDQSFEGYLGPWLSEAFTARGKDSLKLAQDSGSFPRFDRIIASILCRQETLKTSFGLKVQAYVEKCEASGENIRGRYILNLIASEYDTNHATSSITTSIELFQLPAPHDTFAGLKLWHDKVTYILSQLSTSQQPPDDMLSQWAYGSLKKHSLMRRVIDRYLEVPAFRTFEYLWEGVELALKESQYDTNAQSIRDDLRKGPTTSPKKPDTKAMPANPKGKGTGTKGATKGDKNPKGDPKNSKESKGKANKAEGPKPKAGSQGKTSKEGTPPPCIFFARGKCTRTNCPFAHTNAPALTSTTEGSAAAPKAQPKAKAIAAAVALLAGADAAAASSMVSGNQGFIEFIGDTGAGECLGSPEALARQGIVLDSQFFTDTIHPLTFSTGGGTQKGRQTLGFWNAEFNRNGSFRIFGGGIRALDDPKPDVPLEAEDPEEAWADESIPLNPVNHLMTHLPKDRTLTGMTASVLLQAGLSHEYWPLAHKYLEWSYSITAIANKESTKTCFEKVHGYAFEGFKVPFGALVWIKSEDQMSFEPKGEGALFLGAEITDGMKFKGLYLTWPLQNFLEKSFKQKVVRTLAVPPGPWRFPAKIGKPIEIEQPVQPGYLGDSKDSNVEQDIDWFIAEVEGLGEEMNKAFGVDSVYPAPGAGDGGASKAKASETLAPDSKSKESSSKPRSRAITKLRVAVHGPTKGCQACKEGLYSHTKECRERFNALLDEQEPKIVGHGAKDLTEAPIDGETEPLVGGVEPAEQVEVLEDDHEDSNDVAGLINIAHGSQISRESQELEKGKEVVAAILIDAAEEVLAHEEKGLWMAQLVLALVHKKAERAAAQDLKHICAQFKCCRGCVGLWHLGNRGQSSRNGRSQQNIRQKFAFAPYNLSWALFIWILLSLSMISGVFPLAVLGQILMSCTYCLTSKFSSELIFFYSRGDLKAFMKLQVYVKSSEALAAAFANFFGLFLLEAVNPWVPYLVCSCMSFVVFVIYTNIFCGRLSCRDIVVAEEKRLNAGI</sequence>
<feature type="transmembrane region" description="Helical" evidence="3">
    <location>
        <begin position="1239"/>
        <end position="1259"/>
    </location>
</feature>
<comment type="caution">
    <text evidence="5">The sequence shown here is derived from an EMBL/GenBank/DDBJ whole genome shotgun (WGS) entry which is preliminary data.</text>
</comment>
<proteinExistence type="predicted"/>
<feature type="region of interest" description="Disordered" evidence="2">
    <location>
        <begin position="179"/>
        <end position="202"/>
    </location>
</feature>
<keyword evidence="3" id="KW-0472">Membrane</keyword>
<evidence type="ECO:0000256" key="3">
    <source>
        <dbReference type="SAM" id="Phobius"/>
    </source>
</evidence>